<protein>
    <submittedName>
        <fullName evidence="2">Uncharacterized protein</fullName>
    </submittedName>
</protein>
<accession>A0AAV8YW44</accession>
<evidence type="ECO:0000256" key="1">
    <source>
        <dbReference type="SAM" id="MobiDB-lite"/>
    </source>
</evidence>
<dbReference type="EMBL" id="JAPWTK010000031">
    <property type="protein sequence ID" value="KAJ8956288.1"/>
    <property type="molecule type" value="Genomic_DNA"/>
</dbReference>
<dbReference type="Gene3D" id="3.30.420.10">
    <property type="entry name" value="Ribonuclease H-like superfamily/Ribonuclease H"/>
    <property type="match status" value="1"/>
</dbReference>
<feature type="compositionally biased region" description="Basic and acidic residues" evidence="1">
    <location>
        <begin position="24"/>
        <end position="34"/>
    </location>
</feature>
<dbReference type="GO" id="GO:0003676">
    <property type="term" value="F:nucleic acid binding"/>
    <property type="evidence" value="ECO:0007669"/>
    <property type="project" value="InterPro"/>
</dbReference>
<dbReference type="InterPro" id="IPR036397">
    <property type="entry name" value="RNaseH_sf"/>
</dbReference>
<dbReference type="Proteomes" id="UP001162162">
    <property type="component" value="Unassembled WGS sequence"/>
</dbReference>
<name>A0AAV8YW44_9CUCU</name>
<dbReference type="AlphaFoldDB" id="A0AAV8YW44"/>
<gene>
    <name evidence="2" type="ORF">NQ318_015024</name>
</gene>
<keyword evidence="3" id="KW-1185">Reference proteome</keyword>
<comment type="caution">
    <text evidence="2">The sequence shown here is derived from an EMBL/GenBank/DDBJ whole genome shotgun (WGS) entry which is preliminary data.</text>
</comment>
<evidence type="ECO:0000313" key="2">
    <source>
        <dbReference type="EMBL" id="KAJ8956288.1"/>
    </source>
</evidence>
<proteinExistence type="predicted"/>
<evidence type="ECO:0000313" key="3">
    <source>
        <dbReference type="Proteomes" id="UP001162162"/>
    </source>
</evidence>
<sequence length="91" mass="10693">MKHTITGDETCAYEYDTQTSRQSSEWRYDDEPRPKNRAKVGVVHSEFLPEGQTVNKEYYLGILRRLCESNCGRKIPRFCTTTTHHLTKLRL</sequence>
<reference evidence="2" key="1">
    <citation type="journal article" date="2023" name="Insect Mol. Biol.">
        <title>Genome sequencing provides insights into the evolution of gene families encoding plant cell wall-degrading enzymes in longhorned beetles.</title>
        <authorList>
            <person name="Shin N.R."/>
            <person name="Okamura Y."/>
            <person name="Kirsch R."/>
            <person name="Pauchet Y."/>
        </authorList>
    </citation>
    <scope>NUCLEOTIDE SEQUENCE</scope>
    <source>
        <strain evidence="2">AMC_N1</strain>
    </source>
</reference>
<feature type="region of interest" description="Disordered" evidence="1">
    <location>
        <begin position="16"/>
        <end position="35"/>
    </location>
</feature>
<organism evidence="2 3">
    <name type="scientific">Aromia moschata</name>
    <dbReference type="NCBI Taxonomy" id="1265417"/>
    <lineage>
        <taxon>Eukaryota</taxon>
        <taxon>Metazoa</taxon>
        <taxon>Ecdysozoa</taxon>
        <taxon>Arthropoda</taxon>
        <taxon>Hexapoda</taxon>
        <taxon>Insecta</taxon>
        <taxon>Pterygota</taxon>
        <taxon>Neoptera</taxon>
        <taxon>Endopterygota</taxon>
        <taxon>Coleoptera</taxon>
        <taxon>Polyphaga</taxon>
        <taxon>Cucujiformia</taxon>
        <taxon>Chrysomeloidea</taxon>
        <taxon>Cerambycidae</taxon>
        <taxon>Cerambycinae</taxon>
        <taxon>Callichromatini</taxon>
        <taxon>Aromia</taxon>
    </lineage>
</organism>